<dbReference type="EMBL" id="JAEKNS010000162">
    <property type="protein sequence ID" value="MBJ7596411.1"/>
    <property type="molecule type" value="Genomic_DNA"/>
</dbReference>
<dbReference type="AlphaFoldDB" id="A0A934JVA2"/>
<organism evidence="3 4">
    <name type="scientific">Candidatus Aeolococcus gillhamiae</name>
    <dbReference type="NCBI Taxonomy" id="3127015"/>
    <lineage>
        <taxon>Bacteria</taxon>
        <taxon>Bacillati</taxon>
        <taxon>Candidatus Dormiibacterota</taxon>
        <taxon>Candidatus Dormibacteria</taxon>
        <taxon>Candidatus Aeolococcales</taxon>
        <taxon>Candidatus Aeolococcaceae</taxon>
        <taxon>Candidatus Aeolococcus</taxon>
    </lineage>
</organism>
<dbReference type="Gene3D" id="3.30.497.10">
    <property type="entry name" value="Antithrombin, subunit I, domain 2"/>
    <property type="match status" value="1"/>
</dbReference>
<dbReference type="Proteomes" id="UP000606991">
    <property type="component" value="Unassembled WGS sequence"/>
</dbReference>
<dbReference type="InterPro" id="IPR023795">
    <property type="entry name" value="Serpin_CS"/>
</dbReference>
<dbReference type="SUPFAM" id="SSF56574">
    <property type="entry name" value="Serpins"/>
    <property type="match status" value="1"/>
</dbReference>
<evidence type="ECO:0000256" key="1">
    <source>
        <dbReference type="RuleBase" id="RU000411"/>
    </source>
</evidence>
<dbReference type="PANTHER" id="PTHR11461:SF211">
    <property type="entry name" value="GH10112P-RELATED"/>
    <property type="match status" value="1"/>
</dbReference>
<dbReference type="CDD" id="cd19590">
    <property type="entry name" value="serpin_thermopin-like"/>
    <property type="match status" value="1"/>
</dbReference>
<dbReference type="InterPro" id="IPR036186">
    <property type="entry name" value="Serpin_sf"/>
</dbReference>
<comment type="similarity">
    <text evidence="1">Belongs to the serpin family.</text>
</comment>
<feature type="domain" description="Serpin" evidence="2">
    <location>
        <begin position="57"/>
        <end position="408"/>
    </location>
</feature>
<dbReference type="Gene3D" id="2.30.39.10">
    <property type="entry name" value="Alpha-1-antitrypsin, domain 1"/>
    <property type="match status" value="1"/>
</dbReference>
<dbReference type="SMART" id="SM00093">
    <property type="entry name" value="SERPIN"/>
    <property type="match status" value="1"/>
</dbReference>
<dbReference type="PROSITE" id="PS00284">
    <property type="entry name" value="SERPIN"/>
    <property type="match status" value="1"/>
</dbReference>
<protein>
    <submittedName>
        <fullName evidence="3">Serpin family protein</fullName>
    </submittedName>
</protein>
<dbReference type="InterPro" id="IPR023796">
    <property type="entry name" value="Serpin_dom"/>
</dbReference>
<comment type="caution">
    <text evidence="3">The sequence shown here is derived from an EMBL/GenBank/DDBJ whole genome shotgun (WGS) entry which is preliminary data.</text>
</comment>
<proteinExistence type="inferred from homology"/>
<sequence>MGRVRLAAVGLVGALSLTLSGSGVTAVLGSGRPSPSPQLVALSRPEQAAAAERSFADDLVAALSRERDGNVVLSPASIFDVLALLAPGAQGSTATQLDRALHATGSPRQFVADLMGLEQHLGTAGGTVTMASAAWLQQGYPLGSAYRQLLTDAGAPPQIQDFRNNPDGARQSINQWVSDQTNRRIDDLFAPGTIRATTRLVLANAVALQATWRTPFPQQSTQSAPFATPTGSQSVSMMRLLAPLDYVQTAQAQAVRLPYSSGGLDALVALPNDPTVNPLTLLPELSATAVPFSSHMVALALPRFQTDTTLDLQPTLGELGLGGLFAHPDLSGIGGLPGDLRVDAAVHKAWISVDETGTQATAASGVSVGTTAAPLRQLVSMTVDRPFLFVVEDSATSVPLFVARINDPVDPASP</sequence>
<dbReference type="GO" id="GO:0005615">
    <property type="term" value="C:extracellular space"/>
    <property type="evidence" value="ECO:0007669"/>
    <property type="project" value="InterPro"/>
</dbReference>
<dbReference type="Pfam" id="PF00079">
    <property type="entry name" value="Serpin"/>
    <property type="match status" value="1"/>
</dbReference>
<evidence type="ECO:0000313" key="3">
    <source>
        <dbReference type="EMBL" id="MBJ7596411.1"/>
    </source>
</evidence>
<dbReference type="InterPro" id="IPR042178">
    <property type="entry name" value="Serpin_sf_1"/>
</dbReference>
<evidence type="ECO:0000313" key="4">
    <source>
        <dbReference type="Proteomes" id="UP000606991"/>
    </source>
</evidence>
<reference evidence="3 4" key="1">
    <citation type="submission" date="2020-10" db="EMBL/GenBank/DDBJ databases">
        <title>Ca. Dormibacterota MAGs.</title>
        <authorList>
            <person name="Montgomery K."/>
        </authorList>
    </citation>
    <scope>NUCLEOTIDE SEQUENCE [LARGE SCALE GENOMIC DNA]</scope>
    <source>
        <strain evidence="3">SC8812_S17_18</strain>
    </source>
</reference>
<dbReference type="GO" id="GO:0004867">
    <property type="term" value="F:serine-type endopeptidase inhibitor activity"/>
    <property type="evidence" value="ECO:0007669"/>
    <property type="project" value="InterPro"/>
</dbReference>
<gene>
    <name evidence="3" type="ORF">JF886_16410</name>
</gene>
<name>A0A934JVA2_9BACT</name>
<dbReference type="InterPro" id="IPR042185">
    <property type="entry name" value="Serpin_sf_2"/>
</dbReference>
<dbReference type="PANTHER" id="PTHR11461">
    <property type="entry name" value="SERINE PROTEASE INHIBITOR, SERPIN"/>
    <property type="match status" value="1"/>
</dbReference>
<accession>A0A934JVA2</accession>
<dbReference type="InterPro" id="IPR000215">
    <property type="entry name" value="Serpin_fam"/>
</dbReference>
<evidence type="ECO:0000259" key="2">
    <source>
        <dbReference type="SMART" id="SM00093"/>
    </source>
</evidence>
<dbReference type="RefSeq" id="WP_337314423.1">
    <property type="nucleotide sequence ID" value="NZ_JAEKNS010000162.1"/>
</dbReference>